<keyword evidence="3" id="KW-1185">Reference proteome</keyword>
<name>A0AAI9XQC8_9PEZI</name>
<dbReference type="EMBL" id="MPDP01000286">
    <property type="protein sequence ID" value="KAK1456308.1"/>
    <property type="molecule type" value="Genomic_DNA"/>
</dbReference>
<reference evidence="2" key="1">
    <citation type="submission" date="2016-11" db="EMBL/GenBank/DDBJ databases">
        <title>The genome sequence of Colletotrichum cuscutae.</title>
        <authorList>
            <person name="Baroncelli R."/>
        </authorList>
    </citation>
    <scope>NUCLEOTIDE SEQUENCE</scope>
    <source>
        <strain evidence="2">IMI 304802</strain>
    </source>
</reference>
<evidence type="ECO:0000313" key="3">
    <source>
        <dbReference type="Proteomes" id="UP001239213"/>
    </source>
</evidence>
<dbReference type="AlphaFoldDB" id="A0AAI9XQC8"/>
<dbReference type="Proteomes" id="UP001239213">
    <property type="component" value="Unassembled WGS sequence"/>
</dbReference>
<comment type="caution">
    <text evidence="2">The sequence shown here is derived from an EMBL/GenBank/DDBJ whole genome shotgun (WGS) entry which is preliminary data.</text>
</comment>
<organism evidence="2 3">
    <name type="scientific">Colletotrichum cuscutae</name>
    <dbReference type="NCBI Taxonomy" id="1209917"/>
    <lineage>
        <taxon>Eukaryota</taxon>
        <taxon>Fungi</taxon>
        <taxon>Dikarya</taxon>
        <taxon>Ascomycota</taxon>
        <taxon>Pezizomycotina</taxon>
        <taxon>Sordariomycetes</taxon>
        <taxon>Hypocreomycetidae</taxon>
        <taxon>Glomerellales</taxon>
        <taxon>Glomerellaceae</taxon>
        <taxon>Colletotrichum</taxon>
        <taxon>Colletotrichum acutatum species complex</taxon>
    </lineage>
</organism>
<sequence>MWQAGTAGNSLTRGILIETGTAAVVPATGMVKSQALYSEGLSGAKGRNELWLGRGSADAALRKIEEGRIVAENDESEPQEACVKPRRLLSSHDVLEHDPTREREGALPRGNVGFGGEVIAGSKEMLRGIVGHPHLGSIACQVPRELQGDGPGSEVILCNTQGSSLSLHWPMTDSLLAYLKLATKAAGFRFLSRGIAGDGTKENAAFSASSTKEASASASRARHWASCRCMHSPVHPSCGPPGATDHIAAQQLKNEESIPNPEVLPSSKRKVDTGRFLGRYSATGTPTKRERGDARGGTNRASEWNERNKYR</sequence>
<evidence type="ECO:0000256" key="1">
    <source>
        <dbReference type="SAM" id="MobiDB-lite"/>
    </source>
</evidence>
<accession>A0AAI9XQC8</accession>
<protein>
    <submittedName>
        <fullName evidence="2">Uncharacterized protein</fullName>
    </submittedName>
</protein>
<gene>
    <name evidence="2" type="ORF">CCUS01_10055</name>
</gene>
<proteinExistence type="predicted"/>
<evidence type="ECO:0000313" key="2">
    <source>
        <dbReference type="EMBL" id="KAK1456308.1"/>
    </source>
</evidence>
<feature type="region of interest" description="Disordered" evidence="1">
    <location>
        <begin position="255"/>
        <end position="311"/>
    </location>
</feature>